<feature type="non-terminal residue" evidence="4">
    <location>
        <position position="1"/>
    </location>
</feature>
<comment type="caution">
    <text evidence="4">The sequence shown here is derived from an EMBL/GenBank/DDBJ whole genome shotgun (WGS) entry which is preliminary data.</text>
</comment>
<keyword evidence="1" id="KW-0175">Coiled coil</keyword>
<dbReference type="Pfam" id="PF04326">
    <property type="entry name" value="SLFN_AlbA_2"/>
    <property type="match status" value="1"/>
</dbReference>
<keyword evidence="5" id="KW-1185">Reference proteome</keyword>
<dbReference type="Gene3D" id="3.30.950.30">
    <property type="entry name" value="Schlafen, AAA domain"/>
    <property type="match status" value="1"/>
</dbReference>
<accession>A0A267GA88</accession>
<evidence type="ECO:0000259" key="3">
    <source>
        <dbReference type="Pfam" id="PF04326"/>
    </source>
</evidence>
<feature type="region of interest" description="Disordered" evidence="2">
    <location>
        <begin position="298"/>
        <end position="342"/>
    </location>
</feature>
<reference evidence="4 5" key="1">
    <citation type="submission" date="2017-06" db="EMBL/GenBank/DDBJ databases">
        <title>A platform for efficient transgenesis in Macrostomum lignano, a flatworm model organism for stem cell research.</title>
        <authorList>
            <person name="Berezikov E."/>
        </authorList>
    </citation>
    <scope>NUCLEOTIDE SEQUENCE [LARGE SCALE GENOMIC DNA]</scope>
    <source>
        <strain evidence="4">DV1</strain>
        <tissue evidence="4">Whole organism</tissue>
    </source>
</reference>
<dbReference type="InterPro" id="IPR038461">
    <property type="entry name" value="Schlafen_AlbA_2_dom_sf"/>
</dbReference>
<feature type="domain" description="Schlafen AlbA-2" evidence="3">
    <location>
        <begin position="115"/>
        <end position="182"/>
    </location>
</feature>
<feature type="compositionally biased region" description="Basic and acidic residues" evidence="2">
    <location>
        <begin position="308"/>
        <end position="326"/>
    </location>
</feature>
<dbReference type="InterPro" id="IPR007421">
    <property type="entry name" value="Schlafen_AlbA_2_dom"/>
</dbReference>
<name>A0A267GA88_9PLAT</name>
<feature type="compositionally biased region" description="Polar residues" evidence="2">
    <location>
        <begin position="327"/>
        <end position="339"/>
    </location>
</feature>
<dbReference type="STRING" id="282301.A0A267GA88"/>
<dbReference type="AlphaFoldDB" id="A0A267GA88"/>
<sequence length="500" mass="55530">TAHHATYVLKATYLSKYAMHVSTEKGSRRRIFNTDEDSPDAALQSLPASAVTMCVKENCYYYPLGCTLNCVENNRYEFKGHCSLTWAKITGDASVVKTPHNDDLPNTVLNPKYTGKKPISRSLCAMANSPDGGVVLCGVTDSGRVGGLPFSEPEKEHVMLALNKLFSDFRPPVGPERYRVHFVPVLAPGEVDEYISCHAPPDLESSASRVVEVSKSDQVDQSSFFGSLSNNNGANDGLSSSSPVKTWMDSPFSSEHPDSLLSKPLLTLAKNASSDSMLNYKSGSQSDLMNQPLMSDIDSELKTPLPTKENKDSELPPTKEADKNSEESSLSETQSGSNESRPHRLHDFMRCWCFLLRVDRYTDGVSTRRYVLRIEMLPQIFTTISVDRYLALNDNYSTVDDNNDGTDEADCSDAEDSIDFEEEDELLSMEPLSIKIPVFVCNEEGLCQVRCLGANRCLSALQVQQLAEERALSALQDELVELRRDVRQLRQLRDQVFGDT</sequence>
<organism evidence="4 5">
    <name type="scientific">Macrostomum lignano</name>
    <dbReference type="NCBI Taxonomy" id="282301"/>
    <lineage>
        <taxon>Eukaryota</taxon>
        <taxon>Metazoa</taxon>
        <taxon>Spiralia</taxon>
        <taxon>Lophotrochozoa</taxon>
        <taxon>Platyhelminthes</taxon>
        <taxon>Rhabditophora</taxon>
        <taxon>Macrostomorpha</taxon>
        <taxon>Macrostomida</taxon>
        <taxon>Macrostomidae</taxon>
        <taxon>Macrostomum</taxon>
    </lineage>
</organism>
<protein>
    <recommendedName>
        <fullName evidence="3">Schlafen AlbA-2 domain-containing protein</fullName>
    </recommendedName>
</protein>
<dbReference type="EMBL" id="NIVC01000440">
    <property type="protein sequence ID" value="PAA82941.1"/>
    <property type="molecule type" value="Genomic_DNA"/>
</dbReference>
<proteinExistence type="predicted"/>
<evidence type="ECO:0000256" key="1">
    <source>
        <dbReference type="SAM" id="Coils"/>
    </source>
</evidence>
<feature type="coiled-coil region" evidence="1">
    <location>
        <begin position="465"/>
        <end position="495"/>
    </location>
</feature>
<evidence type="ECO:0000313" key="4">
    <source>
        <dbReference type="EMBL" id="PAA82941.1"/>
    </source>
</evidence>
<dbReference type="OrthoDB" id="10259112at2759"/>
<dbReference type="PANTHER" id="PTHR12155:SF41">
    <property type="entry name" value="SCHLAFEN ALBA-2 DOMAIN-CONTAINING PROTEIN"/>
    <property type="match status" value="1"/>
</dbReference>
<evidence type="ECO:0000313" key="5">
    <source>
        <dbReference type="Proteomes" id="UP000215902"/>
    </source>
</evidence>
<dbReference type="InterPro" id="IPR029684">
    <property type="entry name" value="Schlafen"/>
</dbReference>
<evidence type="ECO:0000256" key="2">
    <source>
        <dbReference type="SAM" id="MobiDB-lite"/>
    </source>
</evidence>
<dbReference type="PANTHER" id="PTHR12155">
    <property type="entry name" value="SCHLAFEN"/>
    <property type="match status" value="1"/>
</dbReference>
<dbReference type="Proteomes" id="UP000215902">
    <property type="component" value="Unassembled WGS sequence"/>
</dbReference>
<gene>
    <name evidence="4" type="ORF">BOX15_Mlig006233g3</name>
</gene>